<dbReference type="GO" id="GO:0005829">
    <property type="term" value="C:cytosol"/>
    <property type="evidence" value="ECO:0007669"/>
    <property type="project" value="TreeGrafter"/>
</dbReference>
<dbReference type="AlphaFoldDB" id="A0A915LVW0"/>
<dbReference type="Pfam" id="PF13905">
    <property type="entry name" value="Thioredoxin_8"/>
    <property type="match status" value="1"/>
</dbReference>
<protein>
    <submittedName>
        <fullName evidence="4">Thioredoxin-like fold domain-containing protein</fullName>
    </submittedName>
</protein>
<keyword evidence="3" id="KW-1185">Reference proteome</keyword>
<evidence type="ECO:0000313" key="3">
    <source>
        <dbReference type="Proteomes" id="UP000887561"/>
    </source>
</evidence>
<dbReference type="WBParaSite" id="scaffold19475_cov196.g19240">
    <property type="protein sequence ID" value="scaffold19475_cov196.g19240"/>
    <property type="gene ID" value="scaffold19475_cov196.g19240"/>
</dbReference>
<dbReference type="Pfam" id="PF22700">
    <property type="entry name" value="MVD-like_N"/>
    <property type="match status" value="2"/>
</dbReference>
<dbReference type="InterPro" id="IPR036249">
    <property type="entry name" value="Thioredoxin-like_sf"/>
</dbReference>
<dbReference type="SUPFAM" id="SSF52833">
    <property type="entry name" value="Thioredoxin-like"/>
    <property type="match status" value="1"/>
</dbReference>
<sequence>MIFNRLYFQKSLNLFLNTKSVAVKNVAYLSTGHEHFLSFVPELRVGIENDGKTKINFEKLNEKVLLVYFSAGWCATCKGFTPLLKSNDDLAILWISRDKTASEQMEYYTNNLDPTWMYVPLGKSTRDFLKLYKLAGLPSVKLVDNNGKFIEDVKMQIEVSLDLIIPLNDSISITINSLYAITMISVDSNLKNDLVIINGKIENNCRFERVFKEAAGFAALSFGLGSLFKFKELKEIVRIARIGSGSACRSILDGFVHWKAGNSDENDSECICEVFLI</sequence>
<dbReference type="Gene3D" id="3.40.30.10">
    <property type="entry name" value="Glutaredoxin"/>
    <property type="match status" value="1"/>
</dbReference>
<dbReference type="InterPro" id="IPR012336">
    <property type="entry name" value="Thioredoxin-like_fold"/>
</dbReference>
<dbReference type="PROSITE" id="PS00194">
    <property type="entry name" value="THIOREDOXIN_1"/>
    <property type="match status" value="1"/>
</dbReference>
<reference evidence="4" key="1">
    <citation type="submission" date="2022-11" db="UniProtKB">
        <authorList>
            <consortium name="WormBaseParasite"/>
        </authorList>
    </citation>
    <scope>IDENTIFICATION</scope>
</reference>
<dbReference type="GO" id="GO:0004163">
    <property type="term" value="F:diphosphomevalonate decarboxylase activity"/>
    <property type="evidence" value="ECO:0007669"/>
    <property type="project" value="TreeGrafter"/>
</dbReference>
<dbReference type="PANTHER" id="PTHR10977">
    <property type="entry name" value="DIPHOSPHOMEVALONATE DECARBOXYLASE"/>
    <property type="match status" value="1"/>
</dbReference>
<feature type="domain" description="Diphosphomevalonate decarboxylase-like N-terminal" evidence="2">
    <location>
        <begin position="214"/>
        <end position="268"/>
    </location>
</feature>
<proteinExistence type="predicted"/>
<evidence type="ECO:0000259" key="1">
    <source>
        <dbReference type="Pfam" id="PF13905"/>
    </source>
</evidence>
<evidence type="ECO:0000259" key="2">
    <source>
        <dbReference type="Pfam" id="PF22700"/>
    </source>
</evidence>
<evidence type="ECO:0000313" key="4">
    <source>
        <dbReference type="WBParaSite" id="scaffold19475_cov196.g19240"/>
    </source>
</evidence>
<dbReference type="PANTHER" id="PTHR10977:SF3">
    <property type="entry name" value="DIPHOSPHOMEVALONATE DECARBOXYLASE"/>
    <property type="match status" value="1"/>
</dbReference>
<accession>A0A915LVW0</accession>
<dbReference type="GO" id="GO:0019287">
    <property type="term" value="P:isopentenyl diphosphate biosynthetic process, mevalonate pathway"/>
    <property type="evidence" value="ECO:0007669"/>
    <property type="project" value="TreeGrafter"/>
</dbReference>
<dbReference type="InterPro" id="IPR053859">
    <property type="entry name" value="MVD-like_N"/>
</dbReference>
<dbReference type="Proteomes" id="UP000887561">
    <property type="component" value="Unplaced"/>
</dbReference>
<dbReference type="InterPro" id="IPR020568">
    <property type="entry name" value="Ribosomal_Su5_D2-typ_SF"/>
</dbReference>
<feature type="domain" description="Diphosphomevalonate decarboxylase-like N-terminal" evidence="2">
    <location>
        <begin position="162"/>
        <end position="211"/>
    </location>
</feature>
<organism evidence="3 4">
    <name type="scientific">Meloidogyne javanica</name>
    <name type="common">Root-knot nematode worm</name>
    <dbReference type="NCBI Taxonomy" id="6303"/>
    <lineage>
        <taxon>Eukaryota</taxon>
        <taxon>Metazoa</taxon>
        <taxon>Ecdysozoa</taxon>
        <taxon>Nematoda</taxon>
        <taxon>Chromadorea</taxon>
        <taxon>Rhabditida</taxon>
        <taxon>Tylenchina</taxon>
        <taxon>Tylenchomorpha</taxon>
        <taxon>Tylenchoidea</taxon>
        <taxon>Meloidogynidae</taxon>
        <taxon>Meloidogyninae</taxon>
        <taxon>Meloidogyne</taxon>
        <taxon>Meloidogyne incognita group</taxon>
    </lineage>
</organism>
<dbReference type="InterPro" id="IPR017937">
    <property type="entry name" value="Thioredoxin_CS"/>
</dbReference>
<dbReference type="Gene3D" id="3.30.230.10">
    <property type="match status" value="2"/>
</dbReference>
<feature type="domain" description="Thioredoxin-like fold" evidence="1">
    <location>
        <begin position="63"/>
        <end position="148"/>
    </location>
</feature>
<dbReference type="InterPro" id="IPR014721">
    <property type="entry name" value="Ribsml_uS5_D2-typ_fold_subgr"/>
</dbReference>
<name>A0A915LVW0_MELJA</name>
<dbReference type="SUPFAM" id="SSF54211">
    <property type="entry name" value="Ribosomal protein S5 domain 2-like"/>
    <property type="match status" value="1"/>
</dbReference>